<organism evidence="1">
    <name type="scientific">Albugo laibachii Nc14</name>
    <dbReference type="NCBI Taxonomy" id="890382"/>
    <lineage>
        <taxon>Eukaryota</taxon>
        <taxon>Sar</taxon>
        <taxon>Stramenopiles</taxon>
        <taxon>Oomycota</taxon>
        <taxon>Peronosporomycetes</taxon>
        <taxon>Albuginales</taxon>
        <taxon>Albuginaceae</taxon>
        <taxon>Albugo</taxon>
    </lineage>
</organism>
<gene>
    <name evidence="1" type="primary">AlNc14C31G2860</name>
    <name evidence="1" type="ORF">ALNC14_033000</name>
</gene>
<dbReference type="EMBL" id="FR824076">
    <property type="protein sequence ID" value="CCA17157.1"/>
    <property type="molecule type" value="Genomic_DNA"/>
</dbReference>
<protein>
    <submittedName>
        <fullName evidence="1">AlNc14C31G2860 protein</fullName>
    </submittedName>
</protein>
<name>F0W7Q6_9STRA</name>
<sequence length="59" mass="6675">MSDVFARAKEIMKSEAQLLSLVQDRIKERSQSSVAITKRGCGEKTQHGFKSSTAIQWYL</sequence>
<reference evidence="1" key="1">
    <citation type="journal article" date="2011" name="PLoS Biol.">
        <title>Gene gain and loss during evolution of obligate parasitism in the white rust pathogen of Arabidopsis thaliana.</title>
        <authorList>
            <person name="Kemen E."/>
            <person name="Gardiner A."/>
            <person name="Schultz-Larsen T."/>
            <person name="Kemen A.C."/>
            <person name="Balmuth A.L."/>
            <person name="Robert-Seilaniantz A."/>
            <person name="Bailey K."/>
            <person name="Holub E."/>
            <person name="Studholme D.J."/>
            <person name="Maclean D."/>
            <person name="Jones J.D."/>
        </authorList>
    </citation>
    <scope>NUCLEOTIDE SEQUENCE</scope>
</reference>
<dbReference type="HOGENOM" id="CLU_2965657_0_0_1"/>
<evidence type="ECO:0000313" key="1">
    <source>
        <dbReference type="EMBL" id="CCA17157.1"/>
    </source>
</evidence>
<accession>F0W7Q6</accession>
<reference evidence="1" key="2">
    <citation type="submission" date="2011-02" db="EMBL/GenBank/DDBJ databases">
        <authorList>
            <person name="MacLean D."/>
        </authorList>
    </citation>
    <scope>NUCLEOTIDE SEQUENCE</scope>
</reference>
<proteinExistence type="predicted"/>
<dbReference type="AlphaFoldDB" id="F0W7Q6"/>